<keyword evidence="1" id="KW-0285">Flavoprotein</keyword>
<dbReference type="Gene3D" id="1.20.990.10">
    <property type="entry name" value="NADPH-cytochrome p450 Reductase, Chain A, domain 3"/>
    <property type="match status" value="1"/>
</dbReference>
<dbReference type="InterPro" id="IPR036396">
    <property type="entry name" value="Cyt_P450_sf"/>
</dbReference>
<dbReference type="Pfam" id="PF00258">
    <property type="entry name" value="Flavodoxin_1"/>
    <property type="match status" value="1"/>
</dbReference>
<feature type="domain" description="Flavodoxin-like" evidence="2">
    <location>
        <begin position="347"/>
        <end position="488"/>
    </location>
</feature>
<dbReference type="InterPro" id="IPR001128">
    <property type="entry name" value="Cyt_P450"/>
</dbReference>
<sequence length="780" mass="86629">MDTRLNSFYKDNLHPFIGAMTNVLIESGNRSGRPGWLTALYRNTNRRFDEDNKTLHQVAREVVERRRRVGQSEKKDLLDAMLNGRDPATGKSLTDQTITDNMITFLMAGHETTACLLGFFFALVVQNPEAYENVQKEVDSVVGQRPITADDVSRLPYIKACLREALRLYPPSAGFSLTPTSDDMTDGPAILGGKWPIKRKQAIFIVLPGVHRDPNVWGPDADEFRPERMLDENFKKLPPGCYKPFGNGQGACIGSEFAMQESILAAAMLFQKFDFDFVDPEYKLTVKQTLTLKPRDLFIHAKLRPGIDVLTLQRDMVHGPSGSKPVAASHEHSRDALGDAPIGLKPLSIFYGSNTGTCHGLADWLAMTAPQRGFQATVLPLDEAEGNLPKDRPVVLITSTMYEGQAPDNGAKFVEWLEDEDNTCLDGVNYAVFGCGSRDWKDTFQRIAIIVDKLMQMKGAEALAPRGVADVTEGNILADFDAWQADYLWPGISKAYATSVVGTTTKDLIDMTQFPAHIAKDNAHAFDAKIVEVAALTAPEDGPKYHMEIQIPTTIQYNVGDYLEVYPKNSSEDLESLRDVLQAQGHDLADPLVSAVHTRLELHQQASSKPRFSPPAEPIATPTIMICAGAGLAPFRGFAQDRAERLRQNPDLASKVAPALLYIGCRGPEHALYAAELQGWQDSGAVEIRYAYSRQGARPDDHLGYVQDRVWADRDELVRIWENGAKVYVCGSRAVSHGVRDVVQRIYREQAEKRCGSKTDAEVEGWWVEILRDRYAADVF</sequence>
<dbReference type="PANTHER" id="PTHR19384:SF127">
    <property type="entry name" value="BIFUNCTIONAL CYTOCHROME P450_NADPH--P450 REDUCTASE"/>
    <property type="match status" value="1"/>
</dbReference>
<dbReference type="Gene3D" id="2.40.30.10">
    <property type="entry name" value="Translation factors"/>
    <property type="match status" value="1"/>
</dbReference>
<evidence type="ECO:0000256" key="1">
    <source>
        <dbReference type="ARBA" id="ARBA00022630"/>
    </source>
</evidence>
<reference evidence="3 4" key="1">
    <citation type="submission" date="2024-02" db="EMBL/GenBank/DDBJ databases">
        <title>De novo assembly and annotation of 12 fungi associated with fruit tree decline syndrome in Ontario, Canada.</title>
        <authorList>
            <person name="Sulman M."/>
            <person name="Ellouze W."/>
            <person name="Ilyukhin E."/>
        </authorList>
    </citation>
    <scope>NUCLEOTIDE SEQUENCE [LARGE SCALE GENOMIC DNA]</scope>
    <source>
        <strain evidence="3 4">M169</strain>
    </source>
</reference>
<dbReference type="Pfam" id="PF00067">
    <property type="entry name" value="p450"/>
    <property type="match status" value="1"/>
</dbReference>
<dbReference type="Proteomes" id="UP001430848">
    <property type="component" value="Unassembled WGS sequence"/>
</dbReference>
<dbReference type="Pfam" id="PF00175">
    <property type="entry name" value="NAD_binding_1"/>
    <property type="match status" value="1"/>
</dbReference>
<dbReference type="SUPFAM" id="SSF63380">
    <property type="entry name" value="Riboflavin synthase domain-like"/>
    <property type="match status" value="1"/>
</dbReference>
<evidence type="ECO:0000259" key="2">
    <source>
        <dbReference type="PROSITE" id="PS50902"/>
    </source>
</evidence>
<gene>
    <name evidence="3" type="ORF">SLS63_006608</name>
</gene>
<dbReference type="Gene3D" id="3.40.50.360">
    <property type="match status" value="1"/>
</dbReference>
<proteinExistence type="predicted"/>
<dbReference type="Gene3D" id="1.10.630.10">
    <property type="entry name" value="Cytochrome P450"/>
    <property type="match status" value="1"/>
</dbReference>
<keyword evidence="4" id="KW-1185">Reference proteome</keyword>
<dbReference type="InterPro" id="IPR039261">
    <property type="entry name" value="FNR_nucleotide-bd"/>
</dbReference>
<dbReference type="InterPro" id="IPR008254">
    <property type="entry name" value="Flavodoxin/NO_synth"/>
</dbReference>
<dbReference type="InterPro" id="IPR017938">
    <property type="entry name" value="Riboflavin_synthase-like_b-brl"/>
</dbReference>
<dbReference type="InterPro" id="IPR002401">
    <property type="entry name" value="Cyt_P450_E_grp-I"/>
</dbReference>
<name>A0ABR1P7U3_DIAER</name>
<comment type="caution">
    <text evidence="3">The sequence shown here is derived from an EMBL/GenBank/DDBJ whole genome shotgun (WGS) entry which is preliminary data.</text>
</comment>
<dbReference type="InterPro" id="IPR023173">
    <property type="entry name" value="NADPH_Cyt_P450_Rdtase_alpha"/>
</dbReference>
<dbReference type="SUPFAM" id="SSF52343">
    <property type="entry name" value="Ferredoxin reductase-like, C-terminal NADP-linked domain"/>
    <property type="match status" value="1"/>
</dbReference>
<dbReference type="PROSITE" id="PS50902">
    <property type="entry name" value="FLAVODOXIN_LIKE"/>
    <property type="match status" value="1"/>
</dbReference>
<dbReference type="InterPro" id="IPR029039">
    <property type="entry name" value="Flavoprotein-like_sf"/>
</dbReference>
<accession>A0ABR1P7U3</accession>
<dbReference type="EMBL" id="JAKNSF020000033">
    <property type="protein sequence ID" value="KAK7728379.1"/>
    <property type="molecule type" value="Genomic_DNA"/>
</dbReference>
<organism evidence="3 4">
    <name type="scientific">Diaporthe eres</name>
    <name type="common">Phomopsis oblonga</name>
    <dbReference type="NCBI Taxonomy" id="83184"/>
    <lineage>
        <taxon>Eukaryota</taxon>
        <taxon>Fungi</taxon>
        <taxon>Dikarya</taxon>
        <taxon>Ascomycota</taxon>
        <taxon>Pezizomycotina</taxon>
        <taxon>Sordariomycetes</taxon>
        <taxon>Sordariomycetidae</taxon>
        <taxon>Diaporthales</taxon>
        <taxon>Diaporthaceae</taxon>
        <taxon>Diaporthe</taxon>
        <taxon>Diaporthe eres species complex</taxon>
    </lineage>
</organism>
<dbReference type="SUPFAM" id="SSF48264">
    <property type="entry name" value="Cytochrome P450"/>
    <property type="match status" value="1"/>
</dbReference>
<protein>
    <recommendedName>
        <fullName evidence="2">Flavodoxin-like domain-containing protein</fullName>
    </recommendedName>
</protein>
<dbReference type="PRINTS" id="PR00385">
    <property type="entry name" value="P450"/>
</dbReference>
<evidence type="ECO:0000313" key="3">
    <source>
        <dbReference type="EMBL" id="KAK7728379.1"/>
    </source>
</evidence>
<evidence type="ECO:0000313" key="4">
    <source>
        <dbReference type="Proteomes" id="UP001430848"/>
    </source>
</evidence>
<dbReference type="PANTHER" id="PTHR19384">
    <property type="entry name" value="NITRIC OXIDE SYNTHASE-RELATED"/>
    <property type="match status" value="1"/>
</dbReference>
<dbReference type="PRINTS" id="PR00463">
    <property type="entry name" value="EP450I"/>
</dbReference>
<dbReference type="InterPro" id="IPR001433">
    <property type="entry name" value="OxRdtase_FAD/NAD-bd"/>
</dbReference>
<dbReference type="Gene3D" id="3.40.50.80">
    <property type="entry name" value="Nucleotide-binding domain of ferredoxin-NADP reductase (FNR) module"/>
    <property type="match status" value="1"/>
</dbReference>
<dbReference type="SUPFAM" id="SSF52218">
    <property type="entry name" value="Flavoproteins"/>
    <property type="match status" value="1"/>
</dbReference>